<sequence length="115" mass="12983">MFYTRGLLLLAILPSVEVMCYSVQFGTMHPLAVAIYEIEVFSKHSGGYVDVEFKQKAKLCFHINLILIIDESKMEWEGQAFILSGGIGYNFTTLRLTYNQPEAAKATVLIYGIPR</sequence>
<organism evidence="2 3">
    <name type="scientific">Drosophila suzukii</name>
    <name type="common">Spotted-wing drosophila fruit fly</name>
    <dbReference type="NCBI Taxonomy" id="28584"/>
    <lineage>
        <taxon>Eukaryota</taxon>
        <taxon>Metazoa</taxon>
        <taxon>Ecdysozoa</taxon>
        <taxon>Arthropoda</taxon>
        <taxon>Hexapoda</taxon>
        <taxon>Insecta</taxon>
        <taxon>Pterygota</taxon>
        <taxon>Neoptera</taxon>
        <taxon>Endopterygota</taxon>
        <taxon>Diptera</taxon>
        <taxon>Brachycera</taxon>
        <taxon>Muscomorpha</taxon>
        <taxon>Ephydroidea</taxon>
        <taxon>Drosophilidae</taxon>
        <taxon>Drosophila</taxon>
        <taxon>Sophophora</taxon>
    </lineage>
</organism>
<dbReference type="GeneID" id="118876933"/>
<evidence type="ECO:0000256" key="1">
    <source>
        <dbReference type="SAM" id="SignalP"/>
    </source>
</evidence>
<keyword evidence="2" id="KW-1185">Reference proteome</keyword>
<keyword evidence="1" id="KW-0732">Signal</keyword>
<protein>
    <recommendedName>
        <fullName evidence="4">Salivary secreted peptide</fullName>
    </recommendedName>
</protein>
<dbReference type="Pfam" id="PF15868">
    <property type="entry name" value="MBF2"/>
    <property type="match status" value="1"/>
</dbReference>
<name>A0AB40A0T1_DROSZ</name>
<accession>A0AB40A0T1</accession>
<evidence type="ECO:0000313" key="2">
    <source>
        <dbReference type="Proteomes" id="UP001652628"/>
    </source>
</evidence>
<evidence type="ECO:0008006" key="4">
    <source>
        <dbReference type="Google" id="ProtNLM"/>
    </source>
</evidence>
<dbReference type="InterPro" id="IPR031734">
    <property type="entry name" value="MBF2"/>
</dbReference>
<dbReference type="AlphaFoldDB" id="A0AB40A0T1"/>
<reference evidence="3" key="1">
    <citation type="submission" date="2025-08" db="UniProtKB">
        <authorList>
            <consortium name="RefSeq"/>
        </authorList>
    </citation>
    <scope>IDENTIFICATION</scope>
</reference>
<feature type="chain" id="PRO_5046254521" description="Salivary secreted peptide" evidence="1">
    <location>
        <begin position="23"/>
        <end position="115"/>
    </location>
</feature>
<dbReference type="RefSeq" id="XP_036669170.3">
    <property type="nucleotide sequence ID" value="XM_036813275.3"/>
</dbReference>
<dbReference type="Proteomes" id="UP001652628">
    <property type="component" value="Chromosome 2R"/>
</dbReference>
<proteinExistence type="predicted"/>
<gene>
    <name evidence="3" type="primary">LOC118876933</name>
</gene>
<feature type="signal peptide" evidence="1">
    <location>
        <begin position="1"/>
        <end position="22"/>
    </location>
</feature>
<evidence type="ECO:0000313" key="3">
    <source>
        <dbReference type="RefSeq" id="XP_036669170.3"/>
    </source>
</evidence>